<dbReference type="Proteomes" id="UP000576969">
    <property type="component" value="Unassembled WGS sequence"/>
</dbReference>
<comment type="catalytic activity">
    <reaction evidence="4">
        <text>a 4-saturated-(3S)-3-hydroxyacyl-CoA = a (3E)-enoyl-CoA + H2O</text>
        <dbReference type="Rhea" id="RHEA:20724"/>
        <dbReference type="ChEBI" id="CHEBI:15377"/>
        <dbReference type="ChEBI" id="CHEBI:58521"/>
        <dbReference type="ChEBI" id="CHEBI:137480"/>
        <dbReference type="EC" id="4.2.1.17"/>
    </reaction>
</comment>
<accession>A0A7Y9GLQ5</accession>
<comment type="caution">
    <text evidence="6">The sequence shown here is derived from an EMBL/GenBank/DDBJ whole genome shotgun (WGS) entry which is preliminary data.</text>
</comment>
<feature type="region of interest" description="Disordered" evidence="5">
    <location>
        <begin position="244"/>
        <end position="268"/>
    </location>
</feature>
<name>A0A7Y9GLQ5_9MICO</name>
<protein>
    <submittedName>
        <fullName evidence="6">Enoyl-CoA hydratase/carnithine racemase</fullName>
    </submittedName>
</protein>
<dbReference type="AlphaFoldDB" id="A0A7Y9GLQ5"/>
<comment type="catalytic activity">
    <reaction evidence="3">
        <text>a (3S)-3-hydroxyacyl-CoA = a (2E)-enoyl-CoA + H2O</text>
        <dbReference type="Rhea" id="RHEA:16105"/>
        <dbReference type="ChEBI" id="CHEBI:15377"/>
        <dbReference type="ChEBI" id="CHEBI:57318"/>
        <dbReference type="ChEBI" id="CHEBI:58856"/>
        <dbReference type="EC" id="4.2.1.17"/>
    </reaction>
</comment>
<evidence type="ECO:0000256" key="3">
    <source>
        <dbReference type="ARBA" id="ARBA00023709"/>
    </source>
</evidence>
<dbReference type="EMBL" id="JACCBV010000001">
    <property type="protein sequence ID" value="NYE18813.1"/>
    <property type="molecule type" value="Genomic_DNA"/>
</dbReference>
<dbReference type="InterPro" id="IPR014748">
    <property type="entry name" value="Enoyl-CoA_hydra_C"/>
</dbReference>
<feature type="compositionally biased region" description="Basic and acidic residues" evidence="5">
    <location>
        <begin position="257"/>
        <end position="268"/>
    </location>
</feature>
<dbReference type="PANTHER" id="PTHR11941:SF54">
    <property type="entry name" value="ENOYL-COA HYDRATASE, MITOCHONDRIAL"/>
    <property type="match status" value="1"/>
</dbReference>
<evidence type="ECO:0000256" key="2">
    <source>
        <dbReference type="ARBA" id="ARBA00023239"/>
    </source>
</evidence>
<keyword evidence="2" id="KW-0456">Lyase</keyword>
<dbReference type="SUPFAM" id="SSF52096">
    <property type="entry name" value="ClpP/crotonase"/>
    <property type="match status" value="1"/>
</dbReference>
<evidence type="ECO:0000313" key="7">
    <source>
        <dbReference type="Proteomes" id="UP000576969"/>
    </source>
</evidence>
<organism evidence="6 7">
    <name type="scientific">Microbacterium immunditiarum</name>
    <dbReference type="NCBI Taxonomy" id="337480"/>
    <lineage>
        <taxon>Bacteria</taxon>
        <taxon>Bacillati</taxon>
        <taxon>Actinomycetota</taxon>
        <taxon>Actinomycetes</taxon>
        <taxon>Micrococcales</taxon>
        <taxon>Microbacteriaceae</taxon>
        <taxon>Microbacterium</taxon>
    </lineage>
</organism>
<evidence type="ECO:0000256" key="5">
    <source>
        <dbReference type="SAM" id="MobiDB-lite"/>
    </source>
</evidence>
<reference evidence="6 7" key="1">
    <citation type="submission" date="2020-07" db="EMBL/GenBank/DDBJ databases">
        <title>Sequencing the genomes of 1000 actinobacteria strains.</title>
        <authorList>
            <person name="Klenk H.-P."/>
        </authorList>
    </citation>
    <scope>NUCLEOTIDE SEQUENCE [LARGE SCALE GENOMIC DNA]</scope>
    <source>
        <strain evidence="6 7">DSM 24662</strain>
    </source>
</reference>
<dbReference type="GO" id="GO:0006635">
    <property type="term" value="P:fatty acid beta-oxidation"/>
    <property type="evidence" value="ECO:0007669"/>
    <property type="project" value="TreeGrafter"/>
</dbReference>
<dbReference type="PANTHER" id="PTHR11941">
    <property type="entry name" value="ENOYL-COA HYDRATASE-RELATED"/>
    <property type="match status" value="1"/>
</dbReference>
<proteinExistence type="inferred from homology"/>
<evidence type="ECO:0000256" key="4">
    <source>
        <dbReference type="ARBA" id="ARBA00023717"/>
    </source>
</evidence>
<gene>
    <name evidence="6" type="ORF">BJ991_000841</name>
</gene>
<sequence>MTADVIDSLPRSDELLLEAAGDSLVVTLNRPHRANALTEPLMRDLRALWDAVSSTTGIRAVVLTGAGSAFCAGADAAMLSEPRTSIGADAAEELSFVPGPHLDVPVIVAVNGVCAGGGLHFVADADICIASERARFIDPHVTVGQVSGLEPLELMLRARRDTVVRMALLGRSEALDARTALEAGLVSEVVEPDELLAHALALGERIAAGSPEAIRITRATIRDFEADLLRRHLDAGWQAIQAHWPHPDANEGPTAFLEKRPPRWADMP</sequence>
<dbReference type="RefSeq" id="WP_179487736.1">
    <property type="nucleotide sequence ID" value="NZ_JACCBV010000001.1"/>
</dbReference>
<dbReference type="CDD" id="cd06558">
    <property type="entry name" value="crotonase-like"/>
    <property type="match status" value="1"/>
</dbReference>
<dbReference type="Pfam" id="PF00378">
    <property type="entry name" value="ECH_1"/>
    <property type="match status" value="1"/>
</dbReference>
<evidence type="ECO:0000313" key="6">
    <source>
        <dbReference type="EMBL" id="NYE18813.1"/>
    </source>
</evidence>
<evidence type="ECO:0000256" key="1">
    <source>
        <dbReference type="ARBA" id="ARBA00005254"/>
    </source>
</evidence>
<comment type="similarity">
    <text evidence="1">Belongs to the enoyl-CoA hydratase/isomerase family.</text>
</comment>
<dbReference type="InterPro" id="IPR001753">
    <property type="entry name" value="Enoyl-CoA_hydra/iso"/>
</dbReference>
<dbReference type="Gene3D" id="3.30.300.220">
    <property type="match status" value="1"/>
</dbReference>
<keyword evidence="7" id="KW-1185">Reference proteome</keyword>
<dbReference type="Gene3D" id="1.10.12.10">
    <property type="entry name" value="Lyase 2-enoyl-coa Hydratase, Chain A, domain 2"/>
    <property type="match status" value="1"/>
</dbReference>
<dbReference type="GO" id="GO:0004300">
    <property type="term" value="F:enoyl-CoA hydratase activity"/>
    <property type="evidence" value="ECO:0007669"/>
    <property type="project" value="UniProtKB-EC"/>
</dbReference>
<dbReference type="Gene3D" id="3.90.226.20">
    <property type="match status" value="1"/>
</dbReference>
<dbReference type="InterPro" id="IPR029045">
    <property type="entry name" value="ClpP/crotonase-like_dom_sf"/>
</dbReference>